<evidence type="ECO:0000256" key="2">
    <source>
        <dbReference type="PROSITE-ProRule" id="PRU00335"/>
    </source>
</evidence>
<dbReference type="EMBL" id="WXYQ01000007">
    <property type="protein sequence ID" value="NBG96268.1"/>
    <property type="molecule type" value="Genomic_DNA"/>
</dbReference>
<protein>
    <submittedName>
        <fullName evidence="4">TetR family transcriptional regulator</fullName>
    </submittedName>
</protein>
<sequence>MAYRKTGKVVAQLEANRARIMDAARELIVEGGFAAASVAAVARKAGIATGTIYRYFPSREALLLEVFRAVSDREMSRLEEIAAGPGRPGERLRKVAEAFVGRAVRSARQAHALLAEPLDGTVAAERLAFRRRHAAIFERLIREAVAAGDIPAMNARVTASAITGAIPSALTLYGPDDVPSADALVDAVLRMAGLDPDADKTPLTEDLSHDQSA</sequence>
<keyword evidence="1 2" id="KW-0238">DNA-binding</keyword>
<dbReference type="InterPro" id="IPR041490">
    <property type="entry name" value="KstR2_TetR_C"/>
</dbReference>
<dbReference type="RefSeq" id="WP_160588355.1">
    <property type="nucleotide sequence ID" value="NZ_BMHN01000001.1"/>
</dbReference>
<evidence type="ECO:0000256" key="1">
    <source>
        <dbReference type="ARBA" id="ARBA00023125"/>
    </source>
</evidence>
<organism evidence="4 5">
    <name type="scientific">Pyruvatibacter mobilis</name>
    <dbReference type="NCBI Taxonomy" id="1712261"/>
    <lineage>
        <taxon>Bacteria</taxon>
        <taxon>Pseudomonadati</taxon>
        <taxon>Pseudomonadota</taxon>
        <taxon>Alphaproteobacteria</taxon>
        <taxon>Hyphomicrobiales</taxon>
        <taxon>Parvibaculaceae</taxon>
        <taxon>Pyruvatibacter</taxon>
    </lineage>
</organism>
<accession>A0A845QD94</accession>
<dbReference type="SUPFAM" id="SSF48498">
    <property type="entry name" value="Tetracyclin repressor-like, C-terminal domain"/>
    <property type="match status" value="1"/>
</dbReference>
<dbReference type="GO" id="GO:0000976">
    <property type="term" value="F:transcription cis-regulatory region binding"/>
    <property type="evidence" value="ECO:0007669"/>
    <property type="project" value="TreeGrafter"/>
</dbReference>
<dbReference type="GeneID" id="300655418"/>
<evidence type="ECO:0000313" key="4">
    <source>
        <dbReference type="EMBL" id="NBG96268.1"/>
    </source>
</evidence>
<dbReference type="PANTHER" id="PTHR30055">
    <property type="entry name" value="HTH-TYPE TRANSCRIPTIONAL REGULATOR RUTR"/>
    <property type="match status" value="1"/>
</dbReference>
<keyword evidence="5" id="KW-1185">Reference proteome</keyword>
<proteinExistence type="predicted"/>
<dbReference type="Pfam" id="PF00440">
    <property type="entry name" value="TetR_N"/>
    <property type="match status" value="1"/>
</dbReference>
<dbReference type="SUPFAM" id="SSF46689">
    <property type="entry name" value="Homeodomain-like"/>
    <property type="match status" value="1"/>
</dbReference>
<dbReference type="PANTHER" id="PTHR30055:SF226">
    <property type="entry name" value="HTH-TYPE TRANSCRIPTIONAL REGULATOR PKSA"/>
    <property type="match status" value="1"/>
</dbReference>
<comment type="caution">
    <text evidence="4">The sequence shown here is derived from an EMBL/GenBank/DDBJ whole genome shotgun (WGS) entry which is preliminary data.</text>
</comment>
<feature type="domain" description="HTH tetR-type" evidence="3">
    <location>
        <begin position="14"/>
        <end position="74"/>
    </location>
</feature>
<dbReference type="OrthoDB" id="9795011at2"/>
<dbReference type="Proteomes" id="UP000470384">
    <property type="component" value="Unassembled WGS sequence"/>
</dbReference>
<feature type="DNA-binding region" description="H-T-H motif" evidence="2">
    <location>
        <begin position="37"/>
        <end position="56"/>
    </location>
</feature>
<dbReference type="Gene3D" id="1.10.357.10">
    <property type="entry name" value="Tetracycline Repressor, domain 2"/>
    <property type="match status" value="1"/>
</dbReference>
<dbReference type="PROSITE" id="PS50977">
    <property type="entry name" value="HTH_TETR_2"/>
    <property type="match status" value="1"/>
</dbReference>
<dbReference type="InterPro" id="IPR050109">
    <property type="entry name" value="HTH-type_TetR-like_transc_reg"/>
</dbReference>
<dbReference type="Pfam" id="PF17932">
    <property type="entry name" value="TetR_C_24"/>
    <property type="match status" value="1"/>
</dbReference>
<evidence type="ECO:0000313" key="5">
    <source>
        <dbReference type="Proteomes" id="UP000470384"/>
    </source>
</evidence>
<dbReference type="GO" id="GO:0003700">
    <property type="term" value="F:DNA-binding transcription factor activity"/>
    <property type="evidence" value="ECO:0007669"/>
    <property type="project" value="TreeGrafter"/>
</dbReference>
<dbReference type="InterPro" id="IPR001647">
    <property type="entry name" value="HTH_TetR"/>
</dbReference>
<evidence type="ECO:0000259" key="3">
    <source>
        <dbReference type="PROSITE" id="PS50977"/>
    </source>
</evidence>
<dbReference type="InterPro" id="IPR036271">
    <property type="entry name" value="Tet_transcr_reg_TetR-rel_C_sf"/>
</dbReference>
<gene>
    <name evidence="4" type="ORF">GTQ45_11040</name>
</gene>
<dbReference type="Gene3D" id="1.10.10.60">
    <property type="entry name" value="Homeodomain-like"/>
    <property type="match status" value="1"/>
</dbReference>
<reference evidence="4 5" key="1">
    <citation type="journal article" date="2016" name="Int. J. Syst. Evol. Microbiol.">
        <title>Pyruvatibacter mobilis gen. nov., sp. nov., a marine bacterium from the culture broth of Picochlorum sp. 122.</title>
        <authorList>
            <person name="Wang G."/>
            <person name="Tang M."/>
            <person name="Wu H."/>
            <person name="Dai S."/>
            <person name="Li T."/>
            <person name="Chen C."/>
            <person name="He H."/>
            <person name="Fan J."/>
            <person name="Xiang W."/>
            <person name="Li X."/>
        </authorList>
    </citation>
    <scope>NUCLEOTIDE SEQUENCE [LARGE SCALE GENOMIC DNA]</scope>
    <source>
        <strain evidence="4 5">GYP-11</strain>
    </source>
</reference>
<dbReference type="AlphaFoldDB" id="A0A845QD94"/>
<dbReference type="InterPro" id="IPR009057">
    <property type="entry name" value="Homeodomain-like_sf"/>
</dbReference>
<name>A0A845QD94_9HYPH</name>
<dbReference type="PRINTS" id="PR00455">
    <property type="entry name" value="HTHTETR"/>
</dbReference>